<keyword evidence="4" id="KW-0333">Golgi apparatus</keyword>
<evidence type="ECO:0000259" key="6">
    <source>
        <dbReference type="PROSITE" id="PS50206"/>
    </source>
</evidence>
<name>A0A5K3FLI8_MESCO</name>
<evidence type="ECO:0000256" key="3">
    <source>
        <dbReference type="ARBA" id="ARBA00022473"/>
    </source>
</evidence>
<dbReference type="WBParaSite" id="MCU_009247-RB">
    <property type="protein sequence ID" value="MCU_009247-RB"/>
    <property type="gene ID" value="MCU_009247"/>
</dbReference>
<evidence type="ECO:0000259" key="5">
    <source>
        <dbReference type="PROSITE" id="PS50086"/>
    </source>
</evidence>
<dbReference type="SUPFAM" id="SSF47923">
    <property type="entry name" value="Ypt/Rab-GAP domain of gyp1p"/>
    <property type="match status" value="1"/>
</dbReference>
<accession>A0A5K3FLI8</accession>
<dbReference type="InterPro" id="IPR039755">
    <property type="entry name" value="TBC1D23"/>
</dbReference>
<reference evidence="7" key="1">
    <citation type="submission" date="2019-11" db="UniProtKB">
        <authorList>
            <consortium name="WormBaseParasite"/>
        </authorList>
    </citation>
    <scope>IDENTIFICATION</scope>
</reference>
<protein>
    <recommendedName>
        <fullName evidence="2">TBC1 domain family member 23</fullName>
    </recommendedName>
</protein>
<dbReference type="PROSITE" id="PS50086">
    <property type="entry name" value="TBC_RABGAP"/>
    <property type="match status" value="1"/>
</dbReference>
<dbReference type="GO" id="GO:0005829">
    <property type="term" value="C:cytosol"/>
    <property type="evidence" value="ECO:0007669"/>
    <property type="project" value="GOC"/>
</dbReference>
<sequence length="806" mass="89501">MASISSNSSLDELSTDDSWETELEIALLENAGLMKVRSICHFRPVPSRLRRDLWRLCLRVETNSSRMSDFTEIFDLQTQEQLHSACEVAATAILSSGGSETTCNLPTVLQLTSEFESVLTHFSHTYSLEFAPDNGWVSILSNLYTVLRPIDREELYAFFTSVYHRFIASGIEGSLRVCSAFRLLLQYHEPELCSFLDSHKLGPETYAKDWLNTLFAGHLTKEALLSMWDIYFLHGKPEFGIFVALVLLVNAKDRLMNKEIAEEAVEEAFCLDDGEEPDVAEKESVVVTPKSRDALLTELRDLPKPMQSSDLAALVEITQIYDRKTPFSFHTKYLPLIFGSPDPENDNYLINGALSLLVSVEEILSAQASRNEMTQQDEEAGAVRFLLVDCRPADQYNAGHLATAFYLDTELMLSNPPEFNTSVQALLQTQKRGIASGSKAVGEHIVFMGSGRLAEDRVANMVIAHFLRLNTAFVSMVYGGYTALHEALGPLEFNRRLVSHEADLCLVCATNRGEQAVRMARQQPLLSSTFHSSTPRGASIPPTAQPFDIVLSTFSNLLKKSTPSSRAPQIAPTPVSVVKPASYRNTAAVFSIDDNDDEDDENPDLVYRPISLPLAESTVKMKTNQRVFSNLRHCVAGQLIDFNDCRKMPEVNSSFICRLFSPNGSLSNRGILLLLEEDIVLVKEREKQLLESLGNFVQKTFHKKSNSASKNVSGSGGPERNTDGLIEFALPLVSLKKITSNKLIPEVITFHFSRATEDFVSETLEAVRLHIPEAGDAVKAIKLAVYRANGIGVTISRCEESSASLF</sequence>
<dbReference type="GO" id="GO:0042147">
    <property type="term" value="P:retrograde transport, endosome to Golgi"/>
    <property type="evidence" value="ECO:0007669"/>
    <property type="project" value="InterPro"/>
</dbReference>
<dbReference type="SUPFAM" id="SSF52821">
    <property type="entry name" value="Rhodanese/Cell cycle control phosphatase"/>
    <property type="match status" value="1"/>
</dbReference>
<feature type="domain" description="Rab-GAP TBC" evidence="5">
    <location>
        <begin position="44"/>
        <end position="235"/>
    </location>
</feature>
<evidence type="ECO:0000256" key="1">
    <source>
        <dbReference type="ARBA" id="ARBA00004601"/>
    </source>
</evidence>
<evidence type="ECO:0000256" key="4">
    <source>
        <dbReference type="ARBA" id="ARBA00023034"/>
    </source>
</evidence>
<feature type="domain" description="Rhodanese" evidence="6">
    <location>
        <begin position="381"/>
        <end position="493"/>
    </location>
</feature>
<dbReference type="InterPro" id="IPR035969">
    <property type="entry name" value="Rab-GAP_TBC_sf"/>
</dbReference>
<dbReference type="GO" id="GO:0005802">
    <property type="term" value="C:trans-Golgi network"/>
    <property type="evidence" value="ECO:0007669"/>
    <property type="project" value="TreeGrafter"/>
</dbReference>
<dbReference type="Pfam" id="PF00566">
    <property type="entry name" value="RabGAP-TBC"/>
    <property type="match status" value="1"/>
</dbReference>
<keyword evidence="3" id="KW-0217">Developmental protein</keyword>
<proteinExistence type="predicted"/>
<organism evidence="7">
    <name type="scientific">Mesocestoides corti</name>
    <name type="common">Flatworm</name>
    <dbReference type="NCBI Taxonomy" id="53468"/>
    <lineage>
        <taxon>Eukaryota</taxon>
        <taxon>Metazoa</taxon>
        <taxon>Spiralia</taxon>
        <taxon>Lophotrochozoa</taxon>
        <taxon>Platyhelminthes</taxon>
        <taxon>Cestoda</taxon>
        <taxon>Eucestoda</taxon>
        <taxon>Cyclophyllidea</taxon>
        <taxon>Mesocestoididae</taxon>
        <taxon>Mesocestoides</taxon>
    </lineage>
</organism>
<dbReference type="Gene3D" id="1.10.472.80">
    <property type="entry name" value="Ypt/Rab-GAP domain of gyp1p, domain 3"/>
    <property type="match status" value="1"/>
</dbReference>
<dbReference type="InterPro" id="IPR000195">
    <property type="entry name" value="Rab-GAP-TBC_dom"/>
</dbReference>
<dbReference type="PANTHER" id="PTHR13297:SF5">
    <property type="entry name" value="TBC1 DOMAIN FAMILY MEMBER 23"/>
    <property type="match status" value="1"/>
</dbReference>
<dbReference type="InterPro" id="IPR036873">
    <property type="entry name" value="Rhodanese-like_dom_sf"/>
</dbReference>
<dbReference type="Gene3D" id="3.40.250.10">
    <property type="entry name" value="Rhodanese-like domain"/>
    <property type="match status" value="1"/>
</dbReference>
<dbReference type="PANTHER" id="PTHR13297">
    <property type="entry name" value="TBC1 DOMAIN FAMILY MEMBER 23-RELATED"/>
    <property type="match status" value="1"/>
</dbReference>
<evidence type="ECO:0000313" key="7">
    <source>
        <dbReference type="WBParaSite" id="MCU_009247-RB"/>
    </source>
</evidence>
<dbReference type="Pfam" id="PF00581">
    <property type="entry name" value="Rhodanese"/>
    <property type="match status" value="1"/>
</dbReference>
<dbReference type="SMART" id="SM00164">
    <property type="entry name" value="TBC"/>
    <property type="match status" value="1"/>
</dbReference>
<dbReference type="AlphaFoldDB" id="A0A5K3FLI8"/>
<dbReference type="InterPro" id="IPR001763">
    <property type="entry name" value="Rhodanese-like_dom"/>
</dbReference>
<evidence type="ECO:0000256" key="2">
    <source>
        <dbReference type="ARBA" id="ARBA00014207"/>
    </source>
</evidence>
<comment type="subcellular location">
    <subcellularLocation>
        <location evidence="1">Golgi apparatus</location>
        <location evidence="1">trans-Golgi network</location>
    </subcellularLocation>
</comment>
<dbReference type="CDD" id="cd20788">
    <property type="entry name" value="TBC1D23_C-like"/>
    <property type="match status" value="1"/>
</dbReference>
<dbReference type="GO" id="GO:0099041">
    <property type="term" value="P:vesicle tethering to Golgi"/>
    <property type="evidence" value="ECO:0007669"/>
    <property type="project" value="TreeGrafter"/>
</dbReference>
<dbReference type="PROSITE" id="PS50206">
    <property type="entry name" value="RHODANESE_3"/>
    <property type="match status" value="1"/>
</dbReference>